<dbReference type="Pfam" id="PF00382">
    <property type="entry name" value="TFIIB"/>
    <property type="match status" value="2"/>
</dbReference>
<dbReference type="InterPro" id="IPR013150">
    <property type="entry name" value="TFIIB_cyclin"/>
</dbReference>
<dbReference type="GO" id="GO:0070897">
    <property type="term" value="P:transcription preinitiation complex assembly"/>
    <property type="evidence" value="ECO:0007669"/>
    <property type="project" value="InterPro"/>
</dbReference>
<feature type="domain" description="Transcription factor TFIIB cyclin-like" evidence="4">
    <location>
        <begin position="107"/>
        <end position="189"/>
    </location>
</feature>
<gene>
    <name evidence="6" type="ORF">BE221DRAFT_68580</name>
    <name evidence="5" type="ORF">OT_ostta06g02590</name>
</gene>
<dbReference type="GO" id="GO:0017025">
    <property type="term" value="F:TBP-class protein binding"/>
    <property type="evidence" value="ECO:0007669"/>
    <property type="project" value="InterPro"/>
</dbReference>
<dbReference type="AlphaFoldDB" id="Q016X1"/>
<feature type="compositionally biased region" description="Acidic residues" evidence="3">
    <location>
        <begin position="400"/>
        <end position="412"/>
    </location>
</feature>
<evidence type="ECO:0000313" key="7">
    <source>
        <dbReference type="Proteomes" id="UP000009170"/>
    </source>
</evidence>
<evidence type="ECO:0000256" key="3">
    <source>
        <dbReference type="SAM" id="MobiDB-lite"/>
    </source>
</evidence>
<evidence type="ECO:0000256" key="1">
    <source>
        <dbReference type="ARBA" id="ARBA00023015"/>
    </source>
</evidence>
<reference evidence="6" key="3">
    <citation type="submission" date="2017-04" db="EMBL/GenBank/DDBJ databases">
        <title>Population genomics of picophytoplankton unveils novel chromosome hypervariability.</title>
        <authorList>
            <consortium name="DOE Joint Genome Institute"/>
            <person name="Blanc-Mathieu R."/>
            <person name="Krasovec M."/>
            <person name="Hebrard M."/>
            <person name="Yau S."/>
            <person name="Desgranges E."/>
            <person name="Martin J."/>
            <person name="Schackwitz W."/>
            <person name="Kuo A."/>
            <person name="Salin G."/>
            <person name="Donnadieu C."/>
            <person name="Desdevises Y."/>
            <person name="Sanchez-Ferandin S."/>
            <person name="Moreau H."/>
            <person name="Rivals E."/>
            <person name="Grigoriev I.V."/>
            <person name="Grimsley N."/>
            <person name="Eyre-Walker A."/>
            <person name="Piganeau G."/>
        </authorList>
    </citation>
    <scope>NUCLEOTIDE SEQUENCE [LARGE SCALE GENOMIC DNA]</scope>
    <source>
        <strain evidence="6">RCC 1115</strain>
    </source>
</reference>
<feature type="domain" description="Transcription factor TFIIB cyclin-like" evidence="4">
    <location>
        <begin position="243"/>
        <end position="306"/>
    </location>
</feature>
<evidence type="ECO:0000259" key="4">
    <source>
        <dbReference type="Pfam" id="PF00382"/>
    </source>
</evidence>
<evidence type="ECO:0000313" key="5">
    <source>
        <dbReference type="EMBL" id="CAL53540.1"/>
    </source>
</evidence>
<dbReference type="PANTHER" id="PTHR11618:SF70">
    <property type="entry name" value="PLANT-SPECIFIC TFIIB-RELATED PROTEIN PTF2"/>
    <property type="match status" value="1"/>
</dbReference>
<reference evidence="5" key="2">
    <citation type="journal article" date="2014" name="BMC Genomics">
        <title>An improved genome of the model marine alga Ostreococcus tauri unfolds by assessing Illumina de novo assemblies.</title>
        <authorList>
            <person name="Blanc-Mathieu R."/>
            <person name="Verhelst B."/>
            <person name="Derelle E."/>
            <person name="Rombauts S."/>
            <person name="Bouget F.Y."/>
            <person name="Carre I."/>
            <person name="Chateau A."/>
            <person name="Eyre-Walker A."/>
            <person name="Grimsley N."/>
            <person name="Moreau H."/>
            <person name="Piegu B."/>
            <person name="Rivals E."/>
            <person name="Schackwitz W."/>
            <person name="Van de Peer Y."/>
            <person name="Piganeau G."/>
        </authorList>
    </citation>
    <scope>NUCLEOTIDE SEQUENCE</scope>
    <source>
        <strain evidence="5">RCC4221</strain>
    </source>
</reference>
<name>Q016X1_OSTTA</name>
<keyword evidence="7" id="KW-1185">Reference proteome</keyword>
<feature type="compositionally biased region" description="Basic residues" evidence="3">
    <location>
        <begin position="447"/>
        <end position="459"/>
    </location>
</feature>
<reference evidence="5 7" key="1">
    <citation type="journal article" date="2006" name="Proc. Natl. Acad. Sci. U.S.A.">
        <title>Genome analysis of the smallest free-living eukaryote Ostreococcus tauri unveils many unique features.</title>
        <authorList>
            <person name="Derelle E."/>
            <person name="Ferraz C."/>
            <person name="Rombauts S."/>
            <person name="Rouze P."/>
            <person name="Worden A.Z."/>
            <person name="Robbens S."/>
            <person name="Partensky F."/>
            <person name="Degroeve S."/>
            <person name="Echeynie S."/>
            <person name="Cooke R."/>
            <person name="Saeys Y."/>
            <person name="Wuyts J."/>
            <person name="Jabbari K."/>
            <person name="Bowler C."/>
            <person name="Panaud O."/>
            <person name="Piegu B."/>
            <person name="Ball S.G."/>
            <person name="Ral J.-P."/>
            <person name="Bouget F.-Y."/>
            <person name="Piganeau G."/>
            <person name="De Baets B."/>
            <person name="Picard A."/>
            <person name="Delseny M."/>
            <person name="Demaille J."/>
            <person name="Van de Peer Y."/>
            <person name="Moreau H."/>
        </authorList>
    </citation>
    <scope>NUCLEOTIDE SEQUENCE [LARGE SCALE GENOMIC DNA]</scope>
    <source>
        <strain evidence="5 7">OTTH0595</strain>
    </source>
</reference>
<evidence type="ECO:0000256" key="2">
    <source>
        <dbReference type="ARBA" id="ARBA00023163"/>
    </source>
</evidence>
<sequence length="601" mass="66028">MSGAVYDDERASHVPACPNCGRDAIKLEPALGSEICQSCGAVYRASVLQTTLNWTEDGAADGTFLQDGAHVGAHLAAARAQMVSMPGASHVTRHMFRDRESTNLYHIAKSVEHTGALLKLNKDIIAEVKDLVTRASDGKWGQGLWTSQLTGACVYSVCRQNNLPVSMREVAEACSVNVFTLGRVFHKLQELHGLKMPPLDPENYVARAVAALPELTQISNKNSNVQPQRGSMTRSVMMAPTVRDAKVLLQFAFSRGLLIGRDPIVIVAAVVIVVARLHGVRISVEKAAAASRVQSVSVRKRLKELLGEIISFAKKFPWGEDMSIKRLDDYLPIAFKFIQTAEANKEKTTLDIAPPVSVVDGLPPAFRSADDERSKVLDSISKVRKHSIATTIGSARLAATEDDDEEDSEEPTENAVKQEVDAEGNATGSRETAGPIILSKPLEPSNKARRRTNSRGGVRRPRYVPLKIEPKTAVKEELVDLEPSLPFGLPEDKDLGWQEVMLHGLLLAGVPERLLSTEMKPLNPENHESVFEAGEIFSKAMAERSVDPLLQETDAERIEREDKLAIEAIDDDELDYMFRTQEEMEVVRLLRAHEEQMIGGA</sequence>
<protein>
    <submittedName>
        <fullName evidence="5">Cyclin-like</fullName>
    </submittedName>
    <submittedName>
        <fullName evidence="6">Transcription factor</fullName>
    </submittedName>
</protein>
<dbReference type="RefSeq" id="XP_003079894.1">
    <property type="nucleotide sequence ID" value="XM_003079846.1"/>
</dbReference>
<dbReference type="Proteomes" id="UP000195557">
    <property type="component" value="Unassembled WGS sequence"/>
</dbReference>
<accession>A0A454Y2E3</accession>
<dbReference type="OrthoDB" id="511529at2759"/>
<feature type="region of interest" description="Disordered" evidence="3">
    <location>
        <begin position="394"/>
        <end position="459"/>
    </location>
</feature>
<accession>Q016X1</accession>
<dbReference type="GO" id="GO:0000995">
    <property type="term" value="F:RNA polymerase III general transcription initiation factor activity"/>
    <property type="evidence" value="ECO:0007669"/>
    <property type="project" value="TreeGrafter"/>
</dbReference>
<dbReference type="KEGG" id="ota:OT_ostta06g02590"/>
<dbReference type="InterPro" id="IPR036915">
    <property type="entry name" value="Cyclin-like_sf"/>
</dbReference>
<dbReference type="GO" id="GO:0005634">
    <property type="term" value="C:nucleus"/>
    <property type="evidence" value="ECO:0007669"/>
    <property type="project" value="TreeGrafter"/>
</dbReference>
<dbReference type="STRING" id="70448.Q016X1"/>
<dbReference type="SUPFAM" id="SSF57783">
    <property type="entry name" value="Zinc beta-ribbon"/>
    <property type="match status" value="1"/>
</dbReference>
<dbReference type="GO" id="GO:0097550">
    <property type="term" value="C:transcription preinitiation complex"/>
    <property type="evidence" value="ECO:0007669"/>
    <property type="project" value="TreeGrafter"/>
</dbReference>
<dbReference type="FunCoup" id="Q016X1">
    <property type="interactions" value="6"/>
</dbReference>
<dbReference type="SUPFAM" id="SSF47954">
    <property type="entry name" value="Cyclin-like"/>
    <property type="match status" value="2"/>
</dbReference>
<evidence type="ECO:0000313" key="6">
    <source>
        <dbReference type="EMBL" id="OUS48430.1"/>
    </source>
</evidence>
<proteinExistence type="predicted"/>
<dbReference type="InterPro" id="IPR000812">
    <property type="entry name" value="TFIIB"/>
</dbReference>
<dbReference type="Gene3D" id="1.10.472.10">
    <property type="entry name" value="Cyclin-like"/>
    <property type="match status" value="1"/>
</dbReference>
<organism evidence="5 7">
    <name type="scientific">Ostreococcus tauri</name>
    <name type="common">Marine green alga</name>
    <dbReference type="NCBI Taxonomy" id="70448"/>
    <lineage>
        <taxon>Eukaryota</taxon>
        <taxon>Viridiplantae</taxon>
        <taxon>Chlorophyta</taxon>
        <taxon>Mamiellophyceae</taxon>
        <taxon>Mamiellales</taxon>
        <taxon>Bathycoccaceae</taxon>
        <taxon>Ostreococcus</taxon>
    </lineage>
</organism>
<dbReference type="GeneID" id="9835397"/>
<accession>A0A1Y5IFT3</accession>
<dbReference type="InParanoid" id="Q016X1"/>
<dbReference type="PANTHER" id="PTHR11618">
    <property type="entry name" value="TRANSCRIPTION INITIATION FACTOR IIB-RELATED"/>
    <property type="match status" value="1"/>
</dbReference>
<dbReference type="EMBL" id="KZ155774">
    <property type="protein sequence ID" value="OUS48430.1"/>
    <property type="molecule type" value="Genomic_DNA"/>
</dbReference>
<dbReference type="Proteomes" id="UP000009170">
    <property type="component" value="Unassembled WGS sequence"/>
</dbReference>
<dbReference type="GO" id="GO:0001006">
    <property type="term" value="F:RNA polymerase III type 3 promoter sequence-specific DNA binding"/>
    <property type="evidence" value="ECO:0007669"/>
    <property type="project" value="TreeGrafter"/>
</dbReference>
<dbReference type="PRINTS" id="PR00685">
    <property type="entry name" value="TIFACTORIIB"/>
</dbReference>
<dbReference type="EMBL" id="CAID01000006">
    <property type="protein sequence ID" value="CAL53540.1"/>
    <property type="molecule type" value="Genomic_DNA"/>
</dbReference>
<dbReference type="Gene3D" id="1.10.472.170">
    <property type="match status" value="1"/>
</dbReference>
<dbReference type="GO" id="GO:0000126">
    <property type="term" value="C:transcription factor TFIIIB complex"/>
    <property type="evidence" value="ECO:0007669"/>
    <property type="project" value="TreeGrafter"/>
</dbReference>
<keyword evidence="2" id="KW-0804">Transcription</keyword>
<keyword evidence="1" id="KW-0805">Transcription regulation</keyword>